<dbReference type="EMBL" id="SJPV01000021">
    <property type="protein sequence ID" value="TWU30682.1"/>
    <property type="molecule type" value="Genomic_DNA"/>
</dbReference>
<dbReference type="SUPFAM" id="SSF88946">
    <property type="entry name" value="Sigma2 domain of RNA polymerase sigma factors"/>
    <property type="match status" value="1"/>
</dbReference>
<dbReference type="InterPro" id="IPR013325">
    <property type="entry name" value="RNA_pol_sigma_r2"/>
</dbReference>
<evidence type="ECO:0000313" key="6">
    <source>
        <dbReference type="EMBL" id="TWU30682.1"/>
    </source>
</evidence>
<dbReference type="Gene3D" id="1.10.1740.10">
    <property type="match status" value="1"/>
</dbReference>
<dbReference type="AlphaFoldDB" id="A0A5C6D185"/>
<dbReference type="InterPro" id="IPR036388">
    <property type="entry name" value="WH-like_DNA-bd_sf"/>
</dbReference>
<dbReference type="InterPro" id="IPR014331">
    <property type="entry name" value="RNA_pol_sigma70_ECF_RHOBA"/>
</dbReference>
<accession>A0A5C6D185</accession>
<evidence type="ECO:0000256" key="1">
    <source>
        <dbReference type="ARBA" id="ARBA00010641"/>
    </source>
</evidence>
<organism evidence="6 7">
    <name type="scientific">Novipirellula artificiosorum</name>
    <dbReference type="NCBI Taxonomy" id="2528016"/>
    <lineage>
        <taxon>Bacteria</taxon>
        <taxon>Pseudomonadati</taxon>
        <taxon>Planctomycetota</taxon>
        <taxon>Planctomycetia</taxon>
        <taxon>Pirellulales</taxon>
        <taxon>Pirellulaceae</taxon>
        <taxon>Novipirellula</taxon>
    </lineage>
</organism>
<dbReference type="GO" id="GO:0006352">
    <property type="term" value="P:DNA-templated transcription initiation"/>
    <property type="evidence" value="ECO:0007669"/>
    <property type="project" value="InterPro"/>
</dbReference>
<sequence length="173" mass="19960">MESNLPKTKFIEALTLYQPALEAFCHAQLGQRQDVQEALQATCVKLWEKSGEWNPETEFLPWAFAVARFTVLSQIRDRMRDRLVFDEDVVRAMATDAELAAGQFEDRREALGICLQKVKSDQRELLQEHYVTGRSIRELSSSSGRSENAVKMILLRLREQLSDCIERQLRLNS</sequence>
<proteinExistence type="inferred from homology"/>
<dbReference type="InterPro" id="IPR013324">
    <property type="entry name" value="RNA_pol_sigma_r3/r4-like"/>
</dbReference>
<dbReference type="Pfam" id="PF04542">
    <property type="entry name" value="Sigma70_r2"/>
    <property type="match status" value="1"/>
</dbReference>
<evidence type="ECO:0000313" key="7">
    <source>
        <dbReference type="Proteomes" id="UP000319143"/>
    </source>
</evidence>
<comment type="similarity">
    <text evidence="1">Belongs to the sigma-70 factor family. ECF subfamily.</text>
</comment>
<evidence type="ECO:0000259" key="5">
    <source>
        <dbReference type="Pfam" id="PF04542"/>
    </source>
</evidence>
<dbReference type="InterPro" id="IPR039425">
    <property type="entry name" value="RNA_pol_sigma-70-like"/>
</dbReference>
<keyword evidence="3" id="KW-0731">Sigma factor</keyword>
<dbReference type="PANTHER" id="PTHR43133:SF51">
    <property type="entry name" value="RNA POLYMERASE SIGMA FACTOR"/>
    <property type="match status" value="1"/>
</dbReference>
<dbReference type="NCBIfam" id="TIGR02989">
    <property type="entry name" value="Sig-70_gvs1"/>
    <property type="match status" value="1"/>
</dbReference>
<dbReference type="InterPro" id="IPR007627">
    <property type="entry name" value="RNA_pol_sigma70_r2"/>
</dbReference>
<evidence type="ECO:0000256" key="3">
    <source>
        <dbReference type="ARBA" id="ARBA00023082"/>
    </source>
</evidence>
<protein>
    <submittedName>
        <fullName evidence="6">RNA polymerase sigma factor</fullName>
    </submittedName>
</protein>
<dbReference type="PANTHER" id="PTHR43133">
    <property type="entry name" value="RNA POLYMERASE ECF-TYPE SIGMA FACTO"/>
    <property type="match status" value="1"/>
</dbReference>
<comment type="caution">
    <text evidence="6">The sequence shown here is derived from an EMBL/GenBank/DDBJ whole genome shotgun (WGS) entry which is preliminary data.</text>
</comment>
<evidence type="ECO:0000256" key="2">
    <source>
        <dbReference type="ARBA" id="ARBA00023015"/>
    </source>
</evidence>
<dbReference type="InterPro" id="IPR014284">
    <property type="entry name" value="RNA_pol_sigma-70_dom"/>
</dbReference>
<gene>
    <name evidence="6" type="ORF">Poly41_65870</name>
</gene>
<evidence type="ECO:0000256" key="4">
    <source>
        <dbReference type="ARBA" id="ARBA00023163"/>
    </source>
</evidence>
<feature type="domain" description="RNA polymerase sigma-70 region 2" evidence="5">
    <location>
        <begin position="16"/>
        <end position="80"/>
    </location>
</feature>
<keyword evidence="7" id="KW-1185">Reference proteome</keyword>
<reference evidence="6 7" key="1">
    <citation type="submission" date="2019-02" db="EMBL/GenBank/DDBJ databases">
        <title>Deep-cultivation of Planctomycetes and their phenomic and genomic characterization uncovers novel biology.</title>
        <authorList>
            <person name="Wiegand S."/>
            <person name="Jogler M."/>
            <person name="Boedeker C."/>
            <person name="Pinto D."/>
            <person name="Vollmers J."/>
            <person name="Rivas-Marin E."/>
            <person name="Kohn T."/>
            <person name="Peeters S.H."/>
            <person name="Heuer A."/>
            <person name="Rast P."/>
            <person name="Oberbeckmann S."/>
            <person name="Bunk B."/>
            <person name="Jeske O."/>
            <person name="Meyerdierks A."/>
            <person name="Storesund J.E."/>
            <person name="Kallscheuer N."/>
            <person name="Luecker S."/>
            <person name="Lage O.M."/>
            <person name="Pohl T."/>
            <person name="Merkel B.J."/>
            <person name="Hornburger P."/>
            <person name="Mueller R.-W."/>
            <person name="Bruemmer F."/>
            <person name="Labrenz M."/>
            <person name="Spormann A.M."/>
            <person name="Op Den Camp H."/>
            <person name="Overmann J."/>
            <person name="Amann R."/>
            <person name="Jetten M.S.M."/>
            <person name="Mascher T."/>
            <person name="Medema M.H."/>
            <person name="Devos D.P."/>
            <person name="Kaster A.-K."/>
            <person name="Ovreas L."/>
            <person name="Rohde M."/>
            <person name="Galperin M.Y."/>
            <person name="Jogler C."/>
        </authorList>
    </citation>
    <scope>NUCLEOTIDE SEQUENCE [LARGE SCALE GENOMIC DNA]</scope>
    <source>
        <strain evidence="6 7">Poly41</strain>
    </source>
</reference>
<dbReference type="Proteomes" id="UP000319143">
    <property type="component" value="Unassembled WGS sequence"/>
</dbReference>
<dbReference type="RefSeq" id="WP_146531267.1">
    <property type="nucleotide sequence ID" value="NZ_SJPV01000021.1"/>
</dbReference>
<name>A0A5C6D185_9BACT</name>
<dbReference type="Gene3D" id="1.10.10.10">
    <property type="entry name" value="Winged helix-like DNA-binding domain superfamily/Winged helix DNA-binding domain"/>
    <property type="match status" value="1"/>
</dbReference>
<dbReference type="NCBIfam" id="TIGR02937">
    <property type="entry name" value="sigma70-ECF"/>
    <property type="match status" value="1"/>
</dbReference>
<dbReference type="SUPFAM" id="SSF88659">
    <property type="entry name" value="Sigma3 and sigma4 domains of RNA polymerase sigma factors"/>
    <property type="match status" value="1"/>
</dbReference>
<keyword evidence="2" id="KW-0805">Transcription regulation</keyword>
<dbReference type="OrthoDB" id="6383365at2"/>
<dbReference type="GO" id="GO:0016987">
    <property type="term" value="F:sigma factor activity"/>
    <property type="evidence" value="ECO:0007669"/>
    <property type="project" value="UniProtKB-KW"/>
</dbReference>
<keyword evidence="4" id="KW-0804">Transcription</keyword>